<keyword evidence="2" id="KW-1185">Reference proteome</keyword>
<reference evidence="1 2" key="1">
    <citation type="submission" date="2014-04" db="EMBL/GenBank/DDBJ databases">
        <authorList>
            <consortium name="DOE Joint Genome Institute"/>
            <person name="Kuo A."/>
            <person name="Kohler A."/>
            <person name="Jargeat P."/>
            <person name="Nagy L.G."/>
            <person name="Floudas D."/>
            <person name="Copeland A."/>
            <person name="Barry K.W."/>
            <person name="Cichocki N."/>
            <person name="Veneault-Fourrey C."/>
            <person name="LaButti K."/>
            <person name="Lindquist E.A."/>
            <person name="Lipzen A."/>
            <person name="Lundell T."/>
            <person name="Morin E."/>
            <person name="Murat C."/>
            <person name="Sun H."/>
            <person name="Tunlid A."/>
            <person name="Henrissat B."/>
            <person name="Grigoriev I.V."/>
            <person name="Hibbett D.S."/>
            <person name="Martin F."/>
            <person name="Nordberg H.P."/>
            <person name="Cantor M.N."/>
            <person name="Hua S.X."/>
        </authorList>
    </citation>
    <scope>NUCLEOTIDE SEQUENCE [LARGE SCALE GENOMIC DNA]</scope>
    <source>
        <strain evidence="1 2">Ve08.2h10</strain>
    </source>
</reference>
<reference evidence="2" key="2">
    <citation type="submission" date="2015-01" db="EMBL/GenBank/DDBJ databases">
        <title>Evolutionary Origins and Diversification of the Mycorrhizal Mutualists.</title>
        <authorList>
            <consortium name="DOE Joint Genome Institute"/>
            <consortium name="Mycorrhizal Genomics Consortium"/>
            <person name="Kohler A."/>
            <person name="Kuo A."/>
            <person name="Nagy L.G."/>
            <person name="Floudas D."/>
            <person name="Copeland A."/>
            <person name="Barry K.W."/>
            <person name="Cichocki N."/>
            <person name="Veneault-Fourrey C."/>
            <person name="LaButti K."/>
            <person name="Lindquist E.A."/>
            <person name="Lipzen A."/>
            <person name="Lundell T."/>
            <person name="Morin E."/>
            <person name="Murat C."/>
            <person name="Riley R."/>
            <person name="Ohm R."/>
            <person name="Sun H."/>
            <person name="Tunlid A."/>
            <person name="Henrissat B."/>
            <person name="Grigoriev I.V."/>
            <person name="Hibbett D.S."/>
            <person name="Martin F."/>
        </authorList>
    </citation>
    <scope>NUCLEOTIDE SEQUENCE [LARGE SCALE GENOMIC DNA]</scope>
    <source>
        <strain evidence="2">Ve08.2h10</strain>
    </source>
</reference>
<dbReference type="EMBL" id="KN824979">
    <property type="protein sequence ID" value="KIK96575.1"/>
    <property type="molecule type" value="Genomic_DNA"/>
</dbReference>
<proteinExistence type="predicted"/>
<name>A0A0D0EAG0_9AGAM</name>
<dbReference type="AlphaFoldDB" id="A0A0D0EAG0"/>
<dbReference type="InParanoid" id="A0A0D0EAG0"/>
<evidence type="ECO:0000313" key="1">
    <source>
        <dbReference type="EMBL" id="KIK96575.1"/>
    </source>
</evidence>
<sequence>MVRNSPKSSIEKIIPSLSKATLWKVDVSALVQFGLVNNSVAEGIGRSKYFGSFFKQHYIESLFVVLPAYFGLATF</sequence>
<evidence type="ECO:0000313" key="2">
    <source>
        <dbReference type="Proteomes" id="UP000054538"/>
    </source>
</evidence>
<gene>
    <name evidence="1" type="ORF">PAXRUDRAFT_297230</name>
</gene>
<dbReference type="HOGENOM" id="CLU_2671762_0_0_1"/>
<accession>A0A0D0EAG0</accession>
<organism evidence="1 2">
    <name type="scientific">Paxillus rubicundulus Ve08.2h10</name>
    <dbReference type="NCBI Taxonomy" id="930991"/>
    <lineage>
        <taxon>Eukaryota</taxon>
        <taxon>Fungi</taxon>
        <taxon>Dikarya</taxon>
        <taxon>Basidiomycota</taxon>
        <taxon>Agaricomycotina</taxon>
        <taxon>Agaricomycetes</taxon>
        <taxon>Agaricomycetidae</taxon>
        <taxon>Boletales</taxon>
        <taxon>Paxilineae</taxon>
        <taxon>Paxillaceae</taxon>
        <taxon>Paxillus</taxon>
    </lineage>
</organism>
<protein>
    <submittedName>
        <fullName evidence="1">Uncharacterized protein</fullName>
    </submittedName>
</protein>
<dbReference type="Proteomes" id="UP000054538">
    <property type="component" value="Unassembled WGS sequence"/>
</dbReference>